<dbReference type="OrthoDB" id="5241086at2"/>
<dbReference type="RefSeq" id="WP_065133400.1">
    <property type="nucleotide sequence ID" value="NZ_JACKSU010000019.1"/>
</dbReference>
<name>A0A1A6BJB9_MYCGO</name>
<proteinExistence type="inferred from homology"/>
<dbReference type="Gene3D" id="1.10.630.10">
    <property type="entry name" value="Cytochrome P450"/>
    <property type="match status" value="1"/>
</dbReference>
<evidence type="ECO:0000313" key="9">
    <source>
        <dbReference type="EMBL" id="ORV94340.1"/>
    </source>
</evidence>
<dbReference type="PRINTS" id="PR00359">
    <property type="entry name" value="BP450"/>
</dbReference>
<dbReference type="PANTHER" id="PTHR46696">
    <property type="entry name" value="P450, PUTATIVE (EUROFUNG)-RELATED"/>
    <property type="match status" value="1"/>
</dbReference>
<dbReference type="Proteomes" id="UP000093757">
    <property type="component" value="Unassembled WGS sequence"/>
</dbReference>
<dbReference type="CDD" id="cd11033">
    <property type="entry name" value="CYP142-like"/>
    <property type="match status" value="1"/>
</dbReference>
<dbReference type="SUPFAM" id="SSF48264">
    <property type="entry name" value="Cytochrome P450"/>
    <property type="match status" value="1"/>
</dbReference>
<keyword evidence="7" id="KW-0503">Monooxygenase</keyword>
<organism evidence="8 10">
    <name type="scientific">Mycobacterium gordonae</name>
    <dbReference type="NCBI Taxonomy" id="1778"/>
    <lineage>
        <taxon>Bacteria</taxon>
        <taxon>Bacillati</taxon>
        <taxon>Actinomycetota</taxon>
        <taxon>Actinomycetes</taxon>
        <taxon>Mycobacteriales</taxon>
        <taxon>Mycobacteriaceae</taxon>
        <taxon>Mycobacterium</taxon>
    </lineage>
</organism>
<keyword evidence="6" id="KW-0408">Iron</keyword>
<keyword evidence="5" id="KW-0560">Oxidoreductase</keyword>
<accession>A0A1A6BJB9</accession>
<dbReference type="EMBL" id="LQOY01000032">
    <property type="protein sequence ID" value="ORV94340.1"/>
    <property type="molecule type" value="Genomic_DNA"/>
</dbReference>
<dbReference type="InterPro" id="IPR001128">
    <property type="entry name" value="Cyt_P450"/>
</dbReference>
<evidence type="ECO:0000313" key="8">
    <source>
        <dbReference type="EMBL" id="OBS02425.1"/>
    </source>
</evidence>
<sequence>MPSVRSAIPGKPAFDEMDVSSRQFWTKTAEERESTFKVLREQRPVSWQRPVDATLMSVPSEPGYWAVVSNADICEVSRNSDIFISRKGVHMEPVPEDLIEASLSFLGMDGKKHAKIRGLVRTAFTPRAVKRLVESIETNSVRIVRELLDAGTGSDFVRNCAVKLPLVTFSDIVGVPEADREAVRDAADAMVSVSDPSFLGGRNPLEVMVINQMYLHQVAVEMAQDRRRSPRDDIMTNLVQAEVDGERLTDNEIGAFMVLMSIAGNDTTRQTTSLTMDALTQNPEQRAWLMDDFDNRIGTAIEEFVRWATPVMTFSRIASRDYTLSGQHIAAGDKVVMFYTSGNRDAEVFDQPDRFDLSRNPNPHVGFGGGGAHYCLGANLAKAQLRALFRELLTTLPRIQTGEATYLSGNFIRAVQTMPCYF</sequence>
<evidence type="ECO:0000256" key="7">
    <source>
        <dbReference type="ARBA" id="ARBA00023033"/>
    </source>
</evidence>
<dbReference type="AlphaFoldDB" id="A0A1A6BJB9"/>
<dbReference type="GO" id="GO:0020037">
    <property type="term" value="F:heme binding"/>
    <property type="evidence" value="ECO:0007669"/>
    <property type="project" value="InterPro"/>
</dbReference>
<dbReference type="FunFam" id="1.10.630.10:FF:000018">
    <property type="entry name" value="Cytochrome P450 monooxygenase"/>
    <property type="match status" value="1"/>
</dbReference>
<comment type="similarity">
    <text evidence="2">Belongs to the cytochrome P450 family.</text>
</comment>
<keyword evidence="11" id="KW-1185">Reference proteome</keyword>
<dbReference type="PANTHER" id="PTHR46696:SF4">
    <property type="entry name" value="BIOTIN BIOSYNTHESIS CYTOCHROME P450"/>
    <property type="match status" value="1"/>
</dbReference>
<keyword evidence="3" id="KW-0349">Heme</keyword>
<evidence type="ECO:0000256" key="1">
    <source>
        <dbReference type="ARBA" id="ARBA00001971"/>
    </source>
</evidence>
<comment type="cofactor">
    <cofactor evidence="1">
        <name>heme</name>
        <dbReference type="ChEBI" id="CHEBI:30413"/>
    </cofactor>
</comment>
<evidence type="ECO:0000313" key="10">
    <source>
        <dbReference type="Proteomes" id="UP000093757"/>
    </source>
</evidence>
<dbReference type="EMBL" id="MAEM01000188">
    <property type="protein sequence ID" value="OBS02425.1"/>
    <property type="molecule type" value="Genomic_DNA"/>
</dbReference>
<dbReference type="InterPro" id="IPR002397">
    <property type="entry name" value="Cyt_P450_B"/>
</dbReference>
<reference evidence="9 11" key="1">
    <citation type="submission" date="2016-01" db="EMBL/GenBank/DDBJ databases">
        <title>The new phylogeny of the genus Mycobacterium.</title>
        <authorList>
            <person name="Tarcisio F."/>
            <person name="Conor M."/>
            <person name="Antonella G."/>
            <person name="Elisabetta G."/>
            <person name="Giulia F.S."/>
            <person name="Sara T."/>
            <person name="Anna F."/>
            <person name="Clotilde B."/>
            <person name="Roberto B."/>
            <person name="Veronica D.S."/>
            <person name="Fabio R."/>
            <person name="Monica P."/>
            <person name="Olivier J."/>
            <person name="Enrico T."/>
            <person name="Nicola S."/>
        </authorList>
    </citation>
    <scope>NUCLEOTIDE SEQUENCE [LARGE SCALE GENOMIC DNA]</scope>
    <source>
        <strain evidence="9 11">DSM 44160</strain>
    </source>
</reference>
<dbReference type="GO" id="GO:0008395">
    <property type="term" value="F:steroid hydroxylase activity"/>
    <property type="evidence" value="ECO:0007669"/>
    <property type="project" value="TreeGrafter"/>
</dbReference>
<dbReference type="GO" id="GO:0006707">
    <property type="term" value="P:cholesterol catabolic process"/>
    <property type="evidence" value="ECO:0007669"/>
    <property type="project" value="TreeGrafter"/>
</dbReference>
<comment type="caution">
    <text evidence="8">The sequence shown here is derived from an EMBL/GenBank/DDBJ whole genome shotgun (WGS) entry which is preliminary data.</text>
</comment>
<evidence type="ECO:0000256" key="2">
    <source>
        <dbReference type="ARBA" id="ARBA00010617"/>
    </source>
</evidence>
<evidence type="ECO:0000256" key="4">
    <source>
        <dbReference type="ARBA" id="ARBA00022723"/>
    </source>
</evidence>
<dbReference type="InterPro" id="IPR036396">
    <property type="entry name" value="Cyt_P450_sf"/>
</dbReference>
<evidence type="ECO:0000256" key="5">
    <source>
        <dbReference type="ARBA" id="ARBA00023002"/>
    </source>
</evidence>
<dbReference type="Pfam" id="PF00067">
    <property type="entry name" value="p450"/>
    <property type="match status" value="1"/>
</dbReference>
<evidence type="ECO:0000256" key="3">
    <source>
        <dbReference type="ARBA" id="ARBA00022617"/>
    </source>
</evidence>
<evidence type="ECO:0000256" key="6">
    <source>
        <dbReference type="ARBA" id="ARBA00023004"/>
    </source>
</evidence>
<dbReference type="Proteomes" id="UP000193928">
    <property type="component" value="Unassembled WGS sequence"/>
</dbReference>
<gene>
    <name evidence="8" type="ORF">A9W98_14990</name>
    <name evidence="9" type="ORF">AWC08_16800</name>
</gene>
<dbReference type="GO" id="GO:0036199">
    <property type="term" value="F:cholest-4-en-3-one 26-monooxygenase activity"/>
    <property type="evidence" value="ECO:0007669"/>
    <property type="project" value="TreeGrafter"/>
</dbReference>
<dbReference type="GO" id="GO:0005506">
    <property type="term" value="F:iron ion binding"/>
    <property type="evidence" value="ECO:0007669"/>
    <property type="project" value="InterPro"/>
</dbReference>
<protein>
    <submittedName>
        <fullName evidence="8">Cytochrome</fullName>
    </submittedName>
</protein>
<keyword evidence="4" id="KW-0479">Metal-binding</keyword>
<reference evidence="8 10" key="2">
    <citation type="submission" date="2016-06" db="EMBL/GenBank/DDBJ databases">
        <authorList>
            <person name="Kjaerup R.B."/>
            <person name="Dalgaard T.S."/>
            <person name="Juul-Madsen H.R."/>
        </authorList>
    </citation>
    <scope>NUCLEOTIDE SEQUENCE [LARGE SCALE GENOMIC DNA]</scope>
    <source>
        <strain evidence="8 10">1245752.6</strain>
    </source>
</reference>
<evidence type="ECO:0000313" key="11">
    <source>
        <dbReference type="Proteomes" id="UP000193928"/>
    </source>
</evidence>